<proteinExistence type="predicted"/>
<accession>A0A0M3M8T3</accession>
<dbReference type="EMBL" id="KM377618">
    <property type="protein sequence ID" value="AKH15665.1"/>
    <property type="molecule type" value="Genomic_RNA"/>
</dbReference>
<reference evidence="1 2" key="1">
    <citation type="submission" date="2014-08" db="EMBL/GenBank/DDBJ databases">
        <title>Genetic Identification and Characterization of Avian Hepatitis E Virus Genotype 2 Strain in Chickens with Hepatitis-Splenomegaly in Korea, 2014.</title>
        <authorList>
            <person name="Moon H.W."/>
            <person name="Sung H.W."/>
            <person name="Kwon H.M."/>
        </authorList>
    </citation>
    <scope>NUCLEOTIDE SEQUENCE [LARGE SCALE GENOMIC DNA]</scope>
    <source>
        <strain evidence="1">GI-B</strain>
    </source>
</reference>
<name>A0A0M3M8T3_9VIRU</name>
<protein>
    <submittedName>
        <fullName evidence="1">Cytoskeleton-related protein</fullName>
    </submittedName>
</protein>
<evidence type="ECO:0000313" key="1">
    <source>
        <dbReference type="EMBL" id="AKH15665.1"/>
    </source>
</evidence>
<dbReference type="Proteomes" id="UP000137361">
    <property type="component" value="Genome"/>
</dbReference>
<organism evidence="1 2">
    <name type="scientific">Avihepevirus magniiecur</name>
    <dbReference type="NCBI Taxonomy" id="1678144"/>
    <lineage>
        <taxon>Viruses</taxon>
        <taxon>Riboviria</taxon>
        <taxon>Orthornavirae</taxon>
        <taxon>Kitrinoviricota</taxon>
        <taxon>Alsuviricetes</taxon>
        <taxon>Hepelivirales</taxon>
        <taxon>Hepeviridae</taxon>
        <taxon>Orthohepevirinae</taxon>
        <taxon>Avihepevirus</taxon>
    </lineage>
</organism>
<evidence type="ECO:0000313" key="2">
    <source>
        <dbReference type="Proteomes" id="UP000137361"/>
    </source>
</evidence>
<sequence>MCLSCQFWCLECQESGVGCRCVDCCSCLQCAAGCQGAPKRSQPEAGVASAAVTIQPSGALNNVPREPSAPPLSQTLSPRQVLARYQM</sequence>